<sequence>MTAPEILTEPTTTPVVVPTRKGIPGLRLFSMTAGLQRATLIFGLTLVAVFVLVAIFAPLIAPYGFAQTAADGADFVRQQAPSGQHWFGTSVRGEDVFSRVIFGARTALWVIVVSLVLSLIIGVPLGLVSGYLGRWVDRVLVLFMDAMYAFPTLLLAIVVSIVVAGGNSTNFGGVLSGAVAITAVFVPQYFRVVRNATIAVKNEPYVDAARVTGASTVRILFRHIFANVTQSLPVIVTLNGSEAILTLAGLGFLGFGIEPTQAAEWGYDLNKALSDVSNGIWWTGVFPGVAIVLVVLGMTLVGESLNEVFNPILRTRRSVKAPANSAAPAPIVGEPAAETEAGTGDLAKGEGNG</sequence>
<feature type="transmembrane region" description="Helical" evidence="7">
    <location>
        <begin position="171"/>
        <end position="190"/>
    </location>
</feature>
<dbReference type="InterPro" id="IPR025966">
    <property type="entry name" value="OppC_N"/>
</dbReference>
<dbReference type="Pfam" id="PF12911">
    <property type="entry name" value="OppC_N"/>
    <property type="match status" value="1"/>
</dbReference>
<keyword evidence="2 7" id="KW-0813">Transport</keyword>
<keyword evidence="3" id="KW-1003">Cell membrane</keyword>
<dbReference type="PANTHER" id="PTHR43386:SF1">
    <property type="entry name" value="D,D-DIPEPTIDE TRANSPORT SYSTEM PERMEASE PROTEIN DDPC-RELATED"/>
    <property type="match status" value="1"/>
</dbReference>
<protein>
    <submittedName>
        <fullName evidence="10">ABC transporter permease</fullName>
    </submittedName>
</protein>
<dbReference type="InterPro" id="IPR035906">
    <property type="entry name" value="MetI-like_sf"/>
</dbReference>
<dbReference type="EMBL" id="BAABJM010000007">
    <property type="protein sequence ID" value="GAA5065823.1"/>
    <property type="molecule type" value="Genomic_DNA"/>
</dbReference>
<evidence type="ECO:0000256" key="4">
    <source>
        <dbReference type="ARBA" id="ARBA00022692"/>
    </source>
</evidence>
<dbReference type="CDD" id="cd06261">
    <property type="entry name" value="TM_PBP2"/>
    <property type="match status" value="1"/>
</dbReference>
<dbReference type="Proteomes" id="UP001500603">
    <property type="component" value="Unassembled WGS sequence"/>
</dbReference>
<feature type="transmembrane region" description="Helical" evidence="7">
    <location>
        <begin position="140"/>
        <end position="165"/>
    </location>
</feature>
<evidence type="ECO:0000256" key="5">
    <source>
        <dbReference type="ARBA" id="ARBA00022989"/>
    </source>
</evidence>
<evidence type="ECO:0000256" key="7">
    <source>
        <dbReference type="RuleBase" id="RU363032"/>
    </source>
</evidence>
<comment type="similarity">
    <text evidence="7">Belongs to the binding-protein-dependent transport system permease family.</text>
</comment>
<evidence type="ECO:0000259" key="9">
    <source>
        <dbReference type="PROSITE" id="PS50928"/>
    </source>
</evidence>
<evidence type="ECO:0000313" key="11">
    <source>
        <dbReference type="Proteomes" id="UP001500603"/>
    </source>
</evidence>
<gene>
    <name evidence="10" type="ORF">GCM10023318_53290</name>
</gene>
<dbReference type="PANTHER" id="PTHR43386">
    <property type="entry name" value="OLIGOPEPTIDE TRANSPORT SYSTEM PERMEASE PROTEIN APPC"/>
    <property type="match status" value="1"/>
</dbReference>
<feature type="transmembrane region" description="Helical" evidence="7">
    <location>
        <begin position="280"/>
        <end position="301"/>
    </location>
</feature>
<dbReference type="InterPro" id="IPR050366">
    <property type="entry name" value="BP-dependent_transpt_permease"/>
</dbReference>
<dbReference type="InterPro" id="IPR000515">
    <property type="entry name" value="MetI-like"/>
</dbReference>
<keyword evidence="4 7" id="KW-0812">Transmembrane</keyword>
<proteinExistence type="inferred from homology"/>
<feature type="region of interest" description="Disordered" evidence="8">
    <location>
        <begin position="323"/>
        <end position="353"/>
    </location>
</feature>
<dbReference type="SUPFAM" id="SSF161098">
    <property type="entry name" value="MetI-like"/>
    <property type="match status" value="1"/>
</dbReference>
<dbReference type="PROSITE" id="PS50928">
    <property type="entry name" value="ABC_TM1"/>
    <property type="match status" value="1"/>
</dbReference>
<keyword evidence="6 7" id="KW-0472">Membrane</keyword>
<evidence type="ECO:0000256" key="2">
    <source>
        <dbReference type="ARBA" id="ARBA00022448"/>
    </source>
</evidence>
<dbReference type="Gene3D" id="1.10.3720.10">
    <property type="entry name" value="MetI-like"/>
    <property type="match status" value="1"/>
</dbReference>
<feature type="transmembrane region" description="Helical" evidence="7">
    <location>
        <begin position="40"/>
        <end position="61"/>
    </location>
</feature>
<feature type="domain" description="ABC transmembrane type-1" evidence="9">
    <location>
        <begin position="104"/>
        <end position="302"/>
    </location>
</feature>
<evidence type="ECO:0000256" key="6">
    <source>
        <dbReference type="ARBA" id="ARBA00023136"/>
    </source>
</evidence>
<name>A0ABP9KW87_9NOCA</name>
<organism evidence="10 11">
    <name type="scientific">Nocardia callitridis</name>
    <dbReference type="NCBI Taxonomy" id="648753"/>
    <lineage>
        <taxon>Bacteria</taxon>
        <taxon>Bacillati</taxon>
        <taxon>Actinomycetota</taxon>
        <taxon>Actinomycetes</taxon>
        <taxon>Mycobacteriales</taxon>
        <taxon>Nocardiaceae</taxon>
        <taxon>Nocardia</taxon>
    </lineage>
</organism>
<evidence type="ECO:0000256" key="8">
    <source>
        <dbReference type="SAM" id="MobiDB-lite"/>
    </source>
</evidence>
<feature type="transmembrane region" description="Helical" evidence="7">
    <location>
        <begin position="107"/>
        <end position="128"/>
    </location>
</feature>
<evidence type="ECO:0000256" key="3">
    <source>
        <dbReference type="ARBA" id="ARBA00022475"/>
    </source>
</evidence>
<comment type="caution">
    <text evidence="10">The sequence shown here is derived from an EMBL/GenBank/DDBJ whole genome shotgun (WGS) entry which is preliminary data.</text>
</comment>
<reference evidence="11" key="1">
    <citation type="journal article" date="2019" name="Int. J. Syst. Evol. Microbiol.">
        <title>The Global Catalogue of Microorganisms (GCM) 10K type strain sequencing project: providing services to taxonomists for standard genome sequencing and annotation.</title>
        <authorList>
            <consortium name="The Broad Institute Genomics Platform"/>
            <consortium name="The Broad Institute Genome Sequencing Center for Infectious Disease"/>
            <person name="Wu L."/>
            <person name="Ma J."/>
        </authorList>
    </citation>
    <scope>NUCLEOTIDE SEQUENCE [LARGE SCALE GENOMIC DNA]</scope>
    <source>
        <strain evidence="11">JCM 18298</strain>
    </source>
</reference>
<evidence type="ECO:0000313" key="10">
    <source>
        <dbReference type="EMBL" id="GAA5065823.1"/>
    </source>
</evidence>
<evidence type="ECO:0000256" key="1">
    <source>
        <dbReference type="ARBA" id="ARBA00004651"/>
    </source>
</evidence>
<keyword evidence="11" id="KW-1185">Reference proteome</keyword>
<keyword evidence="5 7" id="KW-1133">Transmembrane helix</keyword>
<comment type="subcellular location">
    <subcellularLocation>
        <location evidence="1 7">Cell membrane</location>
        <topology evidence="1 7">Multi-pass membrane protein</topology>
    </subcellularLocation>
</comment>
<accession>A0ABP9KW87</accession>
<dbReference type="Pfam" id="PF00528">
    <property type="entry name" value="BPD_transp_1"/>
    <property type="match status" value="1"/>
</dbReference>